<evidence type="ECO:0000313" key="2">
    <source>
        <dbReference type="Proteomes" id="UP000293547"/>
    </source>
</evidence>
<comment type="caution">
    <text evidence="1">The sequence shown here is derived from an EMBL/GenBank/DDBJ whole genome shotgun (WGS) entry which is preliminary data.</text>
</comment>
<evidence type="ECO:0000313" key="1">
    <source>
        <dbReference type="EMBL" id="KAB2100304.1"/>
    </source>
</evidence>
<protein>
    <submittedName>
        <fullName evidence="1">Uncharacterized protein</fullName>
    </submittedName>
</protein>
<gene>
    <name evidence="1" type="ORF">AG0111_0g11235</name>
</gene>
<keyword evidence="2" id="KW-1185">Reference proteome</keyword>
<name>A0ACB6F788_9PLEO</name>
<organism evidence="1 2">
    <name type="scientific">Alternaria gaisen</name>
    <dbReference type="NCBI Taxonomy" id="167740"/>
    <lineage>
        <taxon>Eukaryota</taxon>
        <taxon>Fungi</taxon>
        <taxon>Dikarya</taxon>
        <taxon>Ascomycota</taxon>
        <taxon>Pezizomycotina</taxon>
        <taxon>Dothideomycetes</taxon>
        <taxon>Pleosporomycetidae</taxon>
        <taxon>Pleosporales</taxon>
        <taxon>Pleosporineae</taxon>
        <taxon>Pleosporaceae</taxon>
        <taxon>Alternaria</taxon>
        <taxon>Alternaria sect. Alternaria</taxon>
    </lineage>
</organism>
<reference evidence="1 2" key="1">
    <citation type="journal article" date="2019" name="bioRxiv">
        <title>Genomics, evolutionary history and diagnostics of the Alternaria alternata species group including apple and Asian pear pathotypes.</title>
        <authorList>
            <person name="Armitage A.D."/>
            <person name="Cockerton H.M."/>
            <person name="Sreenivasaprasad S."/>
            <person name="Woodhall J.W."/>
            <person name="Lane C.R."/>
            <person name="Harrison R.J."/>
            <person name="Clarkson J.P."/>
        </authorList>
    </citation>
    <scope>NUCLEOTIDE SEQUENCE [LARGE SCALE GENOMIC DNA]</scope>
    <source>
        <strain evidence="1 2">FERA 650</strain>
    </source>
</reference>
<sequence>MEEITSPPAHSCAHCVDIVLPGSPEKIHISNIGPPEDPFGDLHFYEEDLNCLNISLADLRIRANAGCNFSQYLKDDIEHKMYKSADPDAIQLYTRQENDGYMIIEPLICLQSLQIRDEVLGSKDLSRCFATAGSRGGLLYIYCVLTKTSGDDIDGKVAIRRSISLDPLSPRTVTDVRHWLEHCEDERNGDHKICSLSESAYVPTRLVKISGPIDQLQLKIVYDDDMEEHDRSIYAALSYCWGGDQPNKLTQGNYDLYKKKIPWETLPKTIQDSAKTVHALGFHYIWIDSMCIIQDSQEDKEAEISQMTKVYAHATLTVVNKRSDKVTGGFLHPRTLPSGTSSIQYRADNGQTHRLTLSFEDTFDLEEGVAINTRGWTLQEYLLSRRRLVIGTWSTEWHCRQEDGIHRDGWIPSSRVGPLEGIPFNNVGEGWAGHGPFESKEAESVYSSSFINAAMFFSVNPGFPSGQLVEELIRRSWYAIVEAYSSRSVTESEDRVLAISGIAERFANFIPKRYIAGLWENMMPGCLFWSNLRRANDRPVEYRAPSWSWISVDGGVTQNPSNNCICKVLSIEYMPKSVGALYGAVRSATLHIEGPALSVEWRHTRRDRQLQENKQPQKDLSEFRWRREGSEDHQDPQLEIMFDAREQTTEWREVILLAHELSNHGRNARNTWCIALTKVDQVEVDNKPRHQFRRLGAASFWNYSPFPRVESWPVSSYYVI</sequence>
<dbReference type="Proteomes" id="UP000293547">
    <property type="component" value="Unassembled WGS sequence"/>
</dbReference>
<accession>A0ACB6F788</accession>
<dbReference type="EMBL" id="PDWZ02000013">
    <property type="protein sequence ID" value="KAB2100304.1"/>
    <property type="molecule type" value="Genomic_DNA"/>
</dbReference>
<proteinExistence type="predicted"/>